<accession>A0A6J5TD68</accession>
<sequence>MMNNDFFVPLSLKLPNETKELLREFFLSELHTKQSSRKQLGLYPTPRSIELETLVDDFLGPIGLKAGAYGTFALQGSTRDKNIHVDAMKLNTRLSFYELAETPGEIHWYSDEHEGYEAWKPSYLGGEPILDYRYRWVDELQRGKRTWEDCPAPIHTESTNVPSALVMTALPHNVVQGPGFRITVSCQVLDRNTGAVENTWQRVKDYFNSTASPASAS</sequence>
<evidence type="ECO:0000313" key="1">
    <source>
        <dbReference type="EMBL" id="CAB4241570.1"/>
    </source>
</evidence>
<organism evidence="1">
    <name type="scientific">uncultured Caudovirales phage</name>
    <dbReference type="NCBI Taxonomy" id="2100421"/>
    <lineage>
        <taxon>Viruses</taxon>
        <taxon>Duplodnaviria</taxon>
        <taxon>Heunggongvirae</taxon>
        <taxon>Uroviricota</taxon>
        <taxon>Caudoviricetes</taxon>
        <taxon>Peduoviridae</taxon>
        <taxon>Maltschvirus</taxon>
        <taxon>Maltschvirus maltsch</taxon>
    </lineage>
</organism>
<gene>
    <name evidence="1" type="ORF">UFOVP71_108</name>
</gene>
<proteinExistence type="predicted"/>
<name>A0A6J5TD68_9CAUD</name>
<dbReference type="EMBL" id="LR797824">
    <property type="protein sequence ID" value="CAB4241570.1"/>
    <property type="molecule type" value="Genomic_DNA"/>
</dbReference>
<reference evidence="1" key="1">
    <citation type="submission" date="2020-05" db="EMBL/GenBank/DDBJ databases">
        <authorList>
            <person name="Chiriac C."/>
            <person name="Salcher M."/>
            <person name="Ghai R."/>
            <person name="Kavagutti S V."/>
        </authorList>
    </citation>
    <scope>NUCLEOTIDE SEQUENCE</scope>
</reference>
<protein>
    <submittedName>
        <fullName evidence="1">Uncharacterized protein</fullName>
    </submittedName>
</protein>